<evidence type="ECO:0000313" key="3">
    <source>
        <dbReference type="Proteomes" id="UP001596099"/>
    </source>
</evidence>
<accession>A0ABD5RI17</accession>
<dbReference type="RefSeq" id="WP_247418190.1">
    <property type="nucleotide sequence ID" value="NZ_JALLGW010000001.1"/>
</dbReference>
<dbReference type="AlphaFoldDB" id="A0ABD5RI17"/>
<feature type="domain" description="N-acetyltransferase" evidence="1">
    <location>
        <begin position="1"/>
        <end position="142"/>
    </location>
</feature>
<dbReference type="InterPro" id="IPR016181">
    <property type="entry name" value="Acyl_CoA_acyltransferase"/>
</dbReference>
<evidence type="ECO:0000313" key="2">
    <source>
        <dbReference type="EMBL" id="MFC5969829.1"/>
    </source>
</evidence>
<dbReference type="GO" id="GO:0016746">
    <property type="term" value="F:acyltransferase activity"/>
    <property type="evidence" value="ECO:0007669"/>
    <property type="project" value="UniProtKB-KW"/>
</dbReference>
<dbReference type="EMBL" id="JBHSQH010000001">
    <property type="protein sequence ID" value="MFC5969829.1"/>
    <property type="molecule type" value="Genomic_DNA"/>
</dbReference>
<dbReference type="PROSITE" id="PS51186">
    <property type="entry name" value="GNAT"/>
    <property type="match status" value="1"/>
</dbReference>
<protein>
    <submittedName>
        <fullName evidence="2">GNAT family N-acetyltransferase</fullName>
        <ecNumber evidence="2">2.3.1.-</ecNumber>
    </submittedName>
</protein>
<dbReference type="SUPFAM" id="SSF55729">
    <property type="entry name" value="Acyl-CoA N-acyltransferases (Nat)"/>
    <property type="match status" value="1"/>
</dbReference>
<dbReference type="Pfam" id="PF00583">
    <property type="entry name" value="Acetyltransf_1"/>
    <property type="match status" value="1"/>
</dbReference>
<keyword evidence="2" id="KW-0012">Acyltransferase</keyword>
<organism evidence="2 3">
    <name type="scientific">Halomarina salina</name>
    <dbReference type="NCBI Taxonomy" id="1872699"/>
    <lineage>
        <taxon>Archaea</taxon>
        <taxon>Methanobacteriati</taxon>
        <taxon>Methanobacteriota</taxon>
        <taxon>Stenosarchaea group</taxon>
        <taxon>Halobacteria</taxon>
        <taxon>Halobacteriales</taxon>
        <taxon>Natronomonadaceae</taxon>
        <taxon>Halomarina</taxon>
    </lineage>
</organism>
<reference evidence="2 3" key="1">
    <citation type="journal article" date="2019" name="Int. J. Syst. Evol. Microbiol.">
        <title>The Global Catalogue of Microorganisms (GCM) 10K type strain sequencing project: providing services to taxonomists for standard genome sequencing and annotation.</title>
        <authorList>
            <consortium name="The Broad Institute Genomics Platform"/>
            <consortium name="The Broad Institute Genome Sequencing Center for Infectious Disease"/>
            <person name="Wu L."/>
            <person name="Ma J."/>
        </authorList>
    </citation>
    <scope>NUCLEOTIDE SEQUENCE [LARGE SCALE GENOMIC DNA]</scope>
    <source>
        <strain evidence="2 3">CGMCC 1.12543</strain>
    </source>
</reference>
<dbReference type="EC" id="2.3.1.-" evidence="2"/>
<sequence length="183" mass="20439">MEFVVREDAAFRLDHEQFAYAGKFVVPGGKAVALEDGAPTSFPDPREEYVTGVLAAVAFSEDRTDADTLRLRYVTVRRDRRGEGIGTRLVTWTTDWAHDRGYETVAIAVNNPYSYESLSKAGFGFTGRETGLAELVMSHPSDRTRYDEGLALFADRDLTDEELEFVAEKRERGAPTVVSEECD</sequence>
<gene>
    <name evidence="2" type="ORF">ACFPYI_00650</name>
</gene>
<name>A0ABD5RI17_9EURY</name>
<dbReference type="InterPro" id="IPR000182">
    <property type="entry name" value="GNAT_dom"/>
</dbReference>
<comment type="caution">
    <text evidence="2">The sequence shown here is derived from an EMBL/GenBank/DDBJ whole genome shotgun (WGS) entry which is preliminary data.</text>
</comment>
<dbReference type="Gene3D" id="3.40.630.30">
    <property type="match status" value="1"/>
</dbReference>
<keyword evidence="3" id="KW-1185">Reference proteome</keyword>
<dbReference type="CDD" id="cd04301">
    <property type="entry name" value="NAT_SF"/>
    <property type="match status" value="1"/>
</dbReference>
<proteinExistence type="predicted"/>
<dbReference type="Proteomes" id="UP001596099">
    <property type="component" value="Unassembled WGS sequence"/>
</dbReference>
<evidence type="ECO:0000259" key="1">
    <source>
        <dbReference type="PROSITE" id="PS51186"/>
    </source>
</evidence>
<keyword evidence="2" id="KW-0808">Transferase</keyword>